<evidence type="ECO:0000256" key="5">
    <source>
        <dbReference type="ARBA" id="ARBA00022525"/>
    </source>
</evidence>
<comment type="subcellular location">
    <subcellularLocation>
        <location evidence="2">Secreted</location>
    </subcellularLocation>
</comment>
<dbReference type="InterPro" id="IPR003582">
    <property type="entry name" value="ShKT_dom"/>
</dbReference>
<gene>
    <name evidence="11" type="ORF">HK097_000854</name>
</gene>
<dbReference type="InterPro" id="IPR013830">
    <property type="entry name" value="SGNH_hydro"/>
</dbReference>
<evidence type="ECO:0000256" key="6">
    <source>
        <dbReference type="ARBA" id="ARBA00022729"/>
    </source>
</evidence>
<evidence type="ECO:0000256" key="9">
    <source>
        <dbReference type="SAM" id="SignalP"/>
    </source>
</evidence>
<evidence type="ECO:0000256" key="1">
    <source>
        <dbReference type="ARBA" id="ARBA00001678"/>
    </source>
</evidence>
<sequence>MRFLSLAATALAAATAVLAQTSTVPEGFVTRCGTKFCLDGKPWSFAGANTYDVFTYGSGSGATETQFMDKTKIDRHFDNLKRNGVMVLRTWMFSHETWHGFEITKGVYNEDQFALFDYVIEAARRTGIKLIPVFENYWEAYGGIDTRLEWEGLTGGHPGRAQFFDKTKCPGCFESYKNYVKYALNRVNHYSNIAYKDDPAIMAWELMNEPRYQDVSAQENKSGTTLRKWVDEMGAFIKSIDSNHLLGTGLEAHESALGFGGDEGNPFVYIHQSPYIDMTSAHPYTDEPWAGPMTLAQTLTFISKVIDLSHNTVKKPFFMGEFNFHSAGTDGAYNATLRAEWWSAVYDLLEQEEVAGSAFWWFSYANTDPTFGVANGDPILKVFVEHGNVLRVKNGDDEIALPTPTPSPVPQCEDVYPFPEDGYTCQQQAGWGKCSESWLQGYCNDSCGRCPGTGTASPTATPTGNTGCTDIAPDTEYTCAQQAEWGKCTEDWMEGWCLSSCGKCPSATITVPSTSSPTPTGDCVDVAPDNEYTCAQQAEWGKCTEDWMAGWCKKSCGTCPGMTTTTTTFPTCTATATPRASNAPIRVMALGDSITGSPGCWRAYLWQKLNQAGLSSMVDFVGTLKGQGCPNVPSYDGENEGHGGFLVTNVARDGSLINWLCSTFPDVVMMHFGTNDVWSSKSPAVILDAFTTLVNQMRANNPNVQIIVAQILPMNPTGCADCNSRVIAFNAAIPAWIEKTSTSRSPIVIVDQFSGFDTGANTGDGVHPNDSGNVKVGNSYFARSTG</sequence>
<dbReference type="SUPFAM" id="SSF51445">
    <property type="entry name" value="(Trans)glycosidases"/>
    <property type="match status" value="1"/>
</dbReference>
<feature type="chain" id="PRO_5042056356" description="mannan endo-1,4-beta-mannosidase" evidence="9">
    <location>
        <begin position="20"/>
        <end position="786"/>
    </location>
</feature>
<evidence type="ECO:0000256" key="2">
    <source>
        <dbReference type="ARBA" id="ARBA00004613"/>
    </source>
</evidence>
<dbReference type="Proteomes" id="UP001212841">
    <property type="component" value="Unassembled WGS sequence"/>
</dbReference>
<dbReference type="PANTHER" id="PTHR31451">
    <property type="match status" value="1"/>
</dbReference>
<dbReference type="Gene3D" id="3.20.20.80">
    <property type="entry name" value="Glycosidases"/>
    <property type="match status" value="1"/>
</dbReference>
<dbReference type="SUPFAM" id="SSF52266">
    <property type="entry name" value="SGNH hydrolase"/>
    <property type="match status" value="1"/>
</dbReference>
<evidence type="ECO:0000256" key="8">
    <source>
        <dbReference type="ARBA" id="ARBA00023295"/>
    </source>
</evidence>
<dbReference type="InterPro" id="IPR036514">
    <property type="entry name" value="SGNH_hydro_sf"/>
</dbReference>
<comment type="caution">
    <text evidence="11">The sequence shown here is derived from an EMBL/GenBank/DDBJ whole genome shotgun (WGS) entry which is preliminary data.</text>
</comment>
<dbReference type="AlphaFoldDB" id="A0AAD5X156"/>
<accession>A0AAD5X156</accession>
<keyword evidence="5" id="KW-0964">Secreted</keyword>
<comment type="similarity">
    <text evidence="3">Belongs to the glycosyl hydrolase 5 (cellulase A) family.</text>
</comment>
<evidence type="ECO:0000259" key="10">
    <source>
        <dbReference type="PROSITE" id="PS51670"/>
    </source>
</evidence>
<keyword evidence="6 9" id="KW-0732">Signal</keyword>
<proteinExistence type="inferred from homology"/>
<dbReference type="InterPro" id="IPR045053">
    <property type="entry name" value="MAN-like"/>
</dbReference>
<dbReference type="Pfam" id="PF13472">
    <property type="entry name" value="Lipase_GDSL_2"/>
    <property type="match status" value="1"/>
</dbReference>
<name>A0AAD5X156_9FUNG</name>
<evidence type="ECO:0000313" key="12">
    <source>
        <dbReference type="Proteomes" id="UP001212841"/>
    </source>
</evidence>
<keyword evidence="12" id="KW-1185">Reference proteome</keyword>
<evidence type="ECO:0000256" key="3">
    <source>
        <dbReference type="ARBA" id="ARBA00005641"/>
    </source>
</evidence>
<dbReference type="EMBL" id="JADGJD010001166">
    <property type="protein sequence ID" value="KAJ3046444.1"/>
    <property type="molecule type" value="Genomic_DNA"/>
</dbReference>
<dbReference type="SMART" id="SM00254">
    <property type="entry name" value="ShKT"/>
    <property type="match status" value="3"/>
</dbReference>
<evidence type="ECO:0000313" key="11">
    <source>
        <dbReference type="EMBL" id="KAJ3046444.1"/>
    </source>
</evidence>
<keyword evidence="8" id="KW-0326">Glycosidase</keyword>
<dbReference type="PROSITE" id="PS51670">
    <property type="entry name" value="SHKT"/>
    <property type="match status" value="1"/>
</dbReference>
<dbReference type="EC" id="3.2.1.78" evidence="4"/>
<dbReference type="InterPro" id="IPR001547">
    <property type="entry name" value="Glyco_hydro_5"/>
</dbReference>
<dbReference type="PANTHER" id="PTHR31451:SF39">
    <property type="entry name" value="MANNAN ENDO-1,4-BETA-MANNOSIDASE 1"/>
    <property type="match status" value="1"/>
</dbReference>
<dbReference type="GO" id="GO:0016985">
    <property type="term" value="F:mannan endo-1,4-beta-mannosidase activity"/>
    <property type="evidence" value="ECO:0007669"/>
    <property type="project" value="UniProtKB-EC"/>
</dbReference>
<reference evidence="11" key="1">
    <citation type="submission" date="2020-05" db="EMBL/GenBank/DDBJ databases">
        <title>Phylogenomic resolution of chytrid fungi.</title>
        <authorList>
            <person name="Stajich J.E."/>
            <person name="Amses K."/>
            <person name="Simmons R."/>
            <person name="Seto K."/>
            <person name="Myers J."/>
            <person name="Bonds A."/>
            <person name="Quandt C.A."/>
            <person name="Barry K."/>
            <person name="Liu P."/>
            <person name="Grigoriev I."/>
            <person name="Longcore J.E."/>
            <person name="James T.Y."/>
        </authorList>
    </citation>
    <scope>NUCLEOTIDE SEQUENCE</scope>
    <source>
        <strain evidence="11">JEL0318</strain>
    </source>
</reference>
<comment type="catalytic activity">
    <reaction evidence="1">
        <text>Random hydrolysis of (1-&gt;4)-beta-D-mannosidic linkages in mannans, galactomannans and glucomannans.</text>
        <dbReference type="EC" id="3.2.1.78"/>
    </reaction>
</comment>
<dbReference type="InterPro" id="IPR017853">
    <property type="entry name" value="GH"/>
</dbReference>
<dbReference type="GO" id="GO:0005576">
    <property type="term" value="C:extracellular region"/>
    <property type="evidence" value="ECO:0007669"/>
    <property type="project" value="UniProtKB-SubCell"/>
</dbReference>
<dbReference type="GO" id="GO:0046355">
    <property type="term" value="P:mannan catabolic process"/>
    <property type="evidence" value="ECO:0007669"/>
    <property type="project" value="UniProtKB-ARBA"/>
</dbReference>
<dbReference type="Gene3D" id="3.40.50.1110">
    <property type="entry name" value="SGNH hydrolase"/>
    <property type="match status" value="1"/>
</dbReference>
<dbReference type="Pfam" id="PF26410">
    <property type="entry name" value="GH5_mannosidase"/>
    <property type="match status" value="1"/>
</dbReference>
<keyword evidence="7" id="KW-0378">Hydrolase</keyword>
<dbReference type="CDD" id="cd01833">
    <property type="entry name" value="XynB_like"/>
    <property type="match status" value="1"/>
</dbReference>
<protein>
    <recommendedName>
        <fullName evidence="4">mannan endo-1,4-beta-mannosidase</fullName>
        <ecNumber evidence="4">3.2.1.78</ecNumber>
    </recommendedName>
</protein>
<evidence type="ECO:0000256" key="4">
    <source>
        <dbReference type="ARBA" id="ARBA00012706"/>
    </source>
</evidence>
<feature type="signal peptide" evidence="9">
    <location>
        <begin position="1"/>
        <end position="19"/>
    </location>
</feature>
<organism evidence="11 12">
    <name type="scientific">Rhizophlyctis rosea</name>
    <dbReference type="NCBI Taxonomy" id="64517"/>
    <lineage>
        <taxon>Eukaryota</taxon>
        <taxon>Fungi</taxon>
        <taxon>Fungi incertae sedis</taxon>
        <taxon>Chytridiomycota</taxon>
        <taxon>Chytridiomycota incertae sedis</taxon>
        <taxon>Chytridiomycetes</taxon>
        <taxon>Rhizophlyctidales</taxon>
        <taxon>Rhizophlyctidaceae</taxon>
        <taxon>Rhizophlyctis</taxon>
    </lineage>
</organism>
<feature type="domain" description="ShKT" evidence="10">
    <location>
        <begin position="523"/>
        <end position="559"/>
    </location>
</feature>
<evidence type="ECO:0000256" key="7">
    <source>
        <dbReference type="ARBA" id="ARBA00022801"/>
    </source>
</evidence>